<dbReference type="PANTHER" id="PTHR37162:SF1">
    <property type="entry name" value="BED-TYPE DOMAIN-CONTAINING PROTEIN"/>
    <property type="match status" value="1"/>
</dbReference>
<dbReference type="OrthoDB" id="6159421at2759"/>
<evidence type="ECO:0000313" key="1">
    <source>
        <dbReference type="Proteomes" id="UP000504606"/>
    </source>
</evidence>
<dbReference type="PANTHER" id="PTHR37162">
    <property type="entry name" value="HAT FAMILY DIMERISATION DOMAINCONTAINING PROTEIN-RELATED"/>
    <property type="match status" value="1"/>
</dbReference>
<gene>
    <name evidence="2" type="primary">LOC127751073</name>
</gene>
<protein>
    <submittedName>
        <fullName evidence="2">Uncharacterized protein LOC127751073</fullName>
    </submittedName>
</protein>
<dbReference type="AlphaFoldDB" id="A0A9C6X6C7"/>
<name>A0A9C6X6C7_FRAOC</name>
<dbReference type="GeneID" id="127751073"/>
<evidence type="ECO:0000313" key="2">
    <source>
        <dbReference type="RefSeq" id="XP_052130010.1"/>
    </source>
</evidence>
<organism evidence="1 2">
    <name type="scientific">Frankliniella occidentalis</name>
    <name type="common">Western flower thrips</name>
    <name type="synonym">Euthrips occidentalis</name>
    <dbReference type="NCBI Taxonomy" id="133901"/>
    <lineage>
        <taxon>Eukaryota</taxon>
        <taxon>Metazoa</taxon>
        <taxon>Ecdysozoa</taxon>
        <taxon>Arthropoda</taxon>
        <taxon>Hexapoda</taxon>
        <taxon>Insecta</taxon>
        <taxon>Pterygota</taxon>
        <taxon>Neoptera</taxon>
        <taxon>Paraneoptera</taxon>
        <taxon>Thysanoptera</taxon>
        <taxon>Terebrantia</taxon>
        <taxon>Thripoidea</taxon>
        <taxon>Thripidae</taxon>
        <taxon>Frankliniella</taxon>
    </lineage>
</organism>
<accession>A0A9C6X6C7</accession>
<keyword evidence="1" id="KW-1185">Reference proteome</keyword>
<dbReference type="KEGG" id="foc:127751073"/>
<reference evidence="2" key="1">
    <citation type="submission" date="2025-08" db="UniProtKB">
        <authorList>
            <consortium name="RefSeq"/>
        </authorList>
    </citation>
    <scope>IDENTIFICATION</scope>
    <source>
        <tissue evidence="2">Whole organism</tissue>
    </source>
</reference>
<proteinExistence type="predicted"/>
<dbReference type="Proteomes" id="UP000504606">
    <property type="component" value="Unplaced"/>
</dbReference>
<dbReference type="RefSeq" id="XP_052130010.1">
    <property type="nucleotide sequence ID" value="XM_052274050.1"/>
</dbReference>
<sequence length="202" mass="22213">MKAASKGTTNALASFLSGKKDPLEEQRKYAEGITLKRTKGNGIVINVLGKEHQEIITAKLRKYKFSILTDVSTDVSLVKNSCVLVIIYDDEEGAIVTDYWDLHQIFSDKDPDGAEEGASAWRIFGLLKASFDKQQVPWTNVIGYAADGASVLMGSKNSVMTRLKDLCPGIKVSKCICHYLHLCASEACKQLPRSAEDLARNI</sequence>